<gene>
    <name evidence="1" type="ordered locus">Os02g0449101</name>
    <name evidence="1" type="ORF">OSNPB_020449101</name>
</gene>
<reference evidence="1 2" key="2">
    <citation type="journal article" date="2013" name="Plant Cell Physiol.">
        <title>Rice Annotation Project Database (RAP-DB): an integrative and interactive database for rice genomics.</title>
        <authorList>
            <person name="Sakai H."/>
            <person name="Lee S.S."/>
            <person name="Tanaka T."/>
            <person name="Numa H."/>
            <person name="Kim J."/>
            <person name="Kawahara Y."/>
            <person name="Wakimoto H."/>
            <person name="Yang C.C."/>
            <person name="Iwamoto M."/>
            <person name="Abe T."/>
            <person name="Yamada Y."/>
            <person name="Muto A."/>
            <person name="Inokuchi H."/>
            <person name="Ikemura T."/>
            <person name="Matsumoto T."/>
            <person name="Sasaki T."/>
            <person name="Itoh T."/>
        </authorList>
    </citation>
    <scope>NUCLEOTIDE SEQUENCE [LARGE SCALE GENOMIC DNA]</scope>
    <source>
        <strain evidence="2">cv. Nipponbare</strain>
    </source>
</reference>
<sequence>MKFSIRGIKIQGAGAIVADRGEEEEGNVNINLWAMIRVVAGSFTISMVRCRGTFSAVLAKSKRRVPPTDES</sequence>
<dbReference type="PaxDb" id="39947-A0A0P0VIK2"/>
<dbReference type="AlphaFoldDB" id="A0A0P0VIK2"/>
<evidence type="ECO:0000313" key="1">
    <source>
        <dbReference type="EMBL" id="BAS78500.1"/>
    </source>
</evidence>
<reference evidence="1 2" key="3">
    <citation type="journal article" date="2013" name="Rice">
        <title>Improvement of the Oryza sativa Nipponbare reference genome using next generation sequence and optical map data.</title>
        <authorList>
            <person name="Kawahara Y."/>
            <person name="de la Bastide M."/>
            <person name="Hamilton J.P."/>
            <person name="Kanamori H."/>
            <person name="McCombie W.R."/>
            <person name="Ouyang S."/>
            <person name="Schwartz D.C."/>
            <person name="Tanaka T."/>
            <person name="Wu J."/>
            <person name="Zhou S."/>
            <person name="Childs K.L."/>
            <person name="Davidson R.M."/>
            <person name="Lin H."/>
            <person name="Quesada-Ocampo L."/>
            <person name="Vaillancourt B."/>
            <person name="Sakai H."/>
            <person name="Lee S.S."/>
            <person name="Kim J."/>
            <person name="Numa H."/>
            <person name="Itoh T."/>
            <person name="Buell C.R."/>
            <person name="Matsumoto T."/>
        </authorList>
    </citation>
    <scope>NUCLEOTIDE SEQUENCE [LARGE SCALE GENOMIC DNA]</scope>
    <source>
        <strain evidence="2">cv. Nipponbare</strain>
    </source>
</reference>
<protein>
    <submittedName>
        <fullName evidence="1">Os02g0449101 protein</fullName>
    </submittedName>
</protein>
<proteinExistence type="predicted"/>
<dbReference type="EMBL" id="AP014958">
    <property type="protein sequence ID" value="BAS78500.1"/>
    <property type="molecule type" value="Genomic_DNA"/>
</dbReference>
<name>A0A0P0VIK2_ORYSJ</name>
<dbReference type="InParanoid" id="A0A0P0VIK2"/>
<accession>A0A0P0VIK2</accession>
<keyword evidence="2" id="KW-1185">Reference proteome</keyword>
<dbReference type="Proteomes" id="UP000059680">
    <property type="component" value="Chromosome 2"/>
</dbReference>
<organism evidence="1 2">
    <name type="scientific">Oryza sativa subsp. japonica</name>
    <name type="common">Rice</name>
    <dbReference type="NCBI Taxonomy" id="39947"/>
    <lineage>
        <taxon>Eukaryota</taxon>
        <taxon>Viridiplantae</taxon>
        <taxon>Streptophyta</taxon>
        <taxon>Embryophyta</taxon>
        <taxon>Tracheophyta</taxon>
        <taxon>Spermatophyta</taxon>
        <taxon>Magnoliopsida</taxon>
        <taxon>Liliopsida</taxon>
        <taxon>Poales</taxon>
        <taxon>Poaceae</taxon>
        <taxon>BOP clade</taxon>
        <taxon>Oryzoideae</taxon>
        <taxon>Oryzeae</taxon>
        <taxon>Oryzinae</taxon>
        <taxon>Oryza</taxon>
        <taxon>Oryza sativa</taxon>
    </lineage>
</organism>
<evidence type="ECO:0000313" key="2">
    <source>
        <dbReference type="Proteomes" id="UP000059680"/>
    </source>
</evidence>
<reference evidence="2" key="1">
    <citation type="journal article" date="2005" name="Nature">
        <title>The map-based sequence of the rice genome.</title>
        <authorList>
            <consortium name="International rice genome sequencing project (IRGSP)"/>
            <person name="Matsumoto T."/>
            <person name="Wu J."/>
            <person name="Kanamori H."/>
            <person name="Katayose Y."/>
            <person name="Fujisawa M."/>
            <person name="Namiki N."/>
            <person name="Mizuno H."/>
            <person name="Yamamoto K."/>
            <person name="Antonio B.A."/>
            <person name="Baba T."/>
            <person name="Sakata K."/>
            <person name="Nagamura Y."/>
            <person name="Aoki H."/>
            <person name="Arikawa K."/>
            <person name="Arita K."/>
            <person name="Bito T."/>
            <person name="Chiden Y."/>
            <person name="Fujitsuka N."/>
            <person name="Fukunaka R."/>
            <person name="Hamada M."/>
            <person name="Harada C."/>
            <person name="Hayashi A."/>
            <person name="Hijishita S."/>
            <person name="Honda M."/>
            <person name="Hosokawa S."/>
            <person name="Ichikawa Y."/>
            <person name="Idonuma A."/>
            <person name="Iijima M."/>
            <person name="Ikeda M."/>
            <person name="Ikeno M."/>
            <person name="Ito K."/>
            <person name="Ito S."/>
            <person name="Ito T."/>
            <person name="Ito Y."/>
            <person name="Ito Y."/>
            <person name="Iwabuchi A."/>
            <person name="Kamiya K."/>
            <person name="Karasawa W."/>
            <person name="Kurita K."/>
            <person name="Katagiri S."/>
            <person name="Kikuta A."/>
            <person name="Kobayashi H."/>
            <person name="Kobayashi N."/>
            <person name="Machita K."/>
            <person name="Maehara T."/>
            <person name="Masukawa M."/>
            <person name="Mizubayashi T."/>
            <person name="Mukai Y."/>
            <person name="Nagasaki H."/>
            <person name="Nagata Y."/>
            <person name="Naito S."/>
            <person name="Nakashima M."/>
            <person name="Nakama Y."/>
            <person name="Nakamichi Y."/>
            <person name="Nakamura M."/>
            <person name="Meguro A."/>
            <person name="Negishi M."/>
            <person name="Ohta I."/>
            <person name="Ohta T."/>
            <person name="Okamoto M."/>
            <person name="Ono N."/>
            <person name="Saji S."/>
            <person name="Sakaguchi M."/>
            <person name="Sakai K."/>
            <person name="Shibata M."/>
            <person name="Shimokawa T."/>
            <person name="Song J."/>
            <person name="Takazaki Y."/>
            <person name="Terasawa K."/>
            <person name="Tsugane M."/>
            <person name="Tsuji K."/>
            <person name="Ueda S."/>
            <person name="Waki K."/>
            <person name="Yamagata H."/>
            <person name="Yamamoto M."/>
            <person name="Yamamoto S."/>
            <person name="Yamane H."/>
            <person name="Yoshiki S."/>
            <person name="Yoshihara R."/>
            <person name="Yukawa K."/>
            <person name="Zhong H."/>
            <person name="Yano M."/>
            <person name="Yuan Q."/>
            <person name="Ouyang S."/>
            <person name="Liu J."/>
            <person name="Jones K.M."/>
            <person name="Gansberger K."/>
            <person name="Moffat K."/>
            <person name="Hill J."/>
            <person name="Bera J."/>
            <person name="Fadrosh D."/>
            <person name="Jin S."/>
            <person name="Johri S."/>
            <person name="Kim M."/>
            <person name="Overton L."/>
            <person name="Reardon M."/>
            <person name="Tsitrin T."/>
            <person name="Vuong H."/>
            <person name="Weaver B."/>
            <person name="Ciecko A."/>
            <person name="Tallon L."/>
            <person name="Jackson J."/>
            <person name="Pai G."/>
            <person name="Aken S.V."/>
            <person name="Utterback T."/>
            <person name="Reidmuller S."/>
            <person name="Feldblyum T."/>
            <person name="Hsiao J."/>
            <person name="Zismann V."/>
            <person name="Iobst S."/>
            <person name="de Vazeille A.R."/>
            <person name="Buell C.R."/>
            <person name="Ying K."/>
            <person name="Li Y."/>
            <person name="Lu T."/>
            <person name="Huang Y."/>
            <person name="Zhao Q."/>
            <person name="Feng Q."/>
            <person name="Zhang L."/>
            <person name="Zhu J."/>
            <person name="Weng Q."/>
            <person name="Mu J."/>
            <person name="Lu Y."/>
            <person name="Fan D."/>
            <person name="Liu Y."/>
            <person name="Guan J."/>
            <person name="Zhang Y."/>
            <person name="Yu S."/>
            <person name="Liu X."/>
            <person name="Zhang Y."/>
            <person name="Hong G."/>
            <person name="Han B."/>
            <person name="Choisne N."/>
            <person name="Demange N."/>
            <person name="Orjeda G."/>
            <person name="Samain S."/>
            <person name="Cattolico L."/>
            <person name="Pelletier E."/>
            <person name="Couloux A."/>
            <person name="Segurens B."/>
            <person name="Wincker P."/>
            <person name="D'Hont A."/>
            <person name="Scarpelli C."/>
            <person name="Weissenbach J."/>
            <person name="Salanoubat M."/>
            <person name="Quetier F."/>
            <person name="Yu Y."/>
            <person name="Kim H.R."/>
            <person name="Rambo T."/>
            <person name="Currie J."/>
            <person name="Collura K."/>
            <person name="Luo M."/>
            <person name="Yang T."/>
            <person name="Ammiraju J.S.S."/>
            <person name="Engler F."/>
            <person name="Soderlund C."/>
            <person name="Wing R.A."/>
            <person name="Palmer L.E."/>
            <person name="de la Bastide M."/>
            <person name="Spiegel L."/>
            <person name="Nascimento L."/>
            <person name="Zutavern T."/>
            <person name="O'Shaughnessy A."/>
            <person name="Dike S."/>
            <person name="Dedhia N."/>
            <person name="Preston R."/>
            <person name="Balija V."/>
            <person name="McCombie W.R."/>
            <person name="Chow T."/>
            <person name="Chen H."/>
            <person name="Chung M."/>
            <person name="Chen C."/>
            <person name="Shaw J."/>
            <person name="Wu H."/>
            <person name="Hsiao K."/>
            <person name="Chao Y."/>
            <person name="Chu M."/>
            <person name="Cheng C."/>
            <person name="Hour A."/>
            <person name="Lee P."/>
            <person name="Lin S."/>
            <person name="Lin Y."/>
            <person name="Liou J."/>
            <person name="Liu S."/>
            <person name="Hsing Y."/>
            <person name="Raghuvanshi S."/>
            <person name="Mohanty A."/>
            <person name="Bharti A.K."/>
            <person name="Gaur A."/>
            <person name="Gupta V."/>
            <person name="Kumar D."/>
            <person name="Ravi V."/>
            <person name="Vij S."/>
            <person name="Kapur A."/>
            <person name="Khurana P."/>
            <person name="Khurana P."/>
            <person name="Khurana J.P."/>
            <person name="Tyagi A.K."/>
            <person name="Gaikwad K."/>
            <person name="Singh A."/>
            <person name="Dalal V."/>
            <person name="Srivastava S."/>
            <person name="Dixit A."/>
            <person name="Pal A.K."/>
            <person name="Ghazi I.A."/>
            <person name="Yadav M."/>
            <person name="Pandit A."/>
            <person name="Bhargava A."/>
            <person name="Sureshbabu K."/>
            <person name="Batra K."/>
            <person name="Sharma T.R."/>
            <person name="Mohapatra T."/>
            <person name="Singh N.K."/>
            <person name="Messing J."/>
            <person name="Nelson A.B."/>
            <person name="Fuks G."/>
            <person name="Kavchok S."/>
            <person name="Keizer G."/>
            <person name="Linton E."/>
            <person name="Llaca V."/>
            <person name="Song R."/>
            <person name="Tanyolac B."/>
            <person name="Young S."/>
            <person name="Ho-Il K."/>
            <person name="Hahn J.H."/>
            <person name="Sangsakoo G."/>
            <person name="Vanavichit A."/>
            <person name="de Mattos Luiz.A.T."/>
            <person name="Zimmer P.D."/>
            <person name="Malone G."/>
            <person name="Dellagostin O."/>
            <person name="de Oliveira A.C."/>
            <person name="Bevan M."/>
            <person name="Bancroft I."/>
            <person name="Minx P."/>
            <person name="Cordum H."/>
            <person name="Wilson R."/>
            <person name="Cheng Z."/>
            <person name="Jin W."/>
            <person name="Jiang J."/>
            <person name="Leong S.A."/>
            <person name="Iwama H."/>
            <person name="Gojobori T."/>
            <person name="Itoh T."/>
            <person name="Niimura Y."/>
            <person name="Fujii Y."/>
            <person name="Habara T."/>
            <person name="Sakai H."/>
            <person name="Sato Y."/>
            <person name="Wilson G."/>
            <person name="Kumar K."/>
            <person name="McCouch S."/>
            <person name="Juretic N."/>
            <person name="Hoen D."/>
            <person name="Wright S."/>
            <person name="Bruskiewich R."/>
            <person name="Bureau T."/>
            <person name="Miyao A."/>
            <person name="Hirochika H."/>
            <person name="Nishikawa T."/>
            <person name="Kadowaki K."/>
            <person name="Sugiura M."/>
            <person name="Burr B."/>
            <person name="Sasaki T."/>
        </authorList>
    </citation>
    <scope>NUCLEOTIDE SEQUENCE [LARGE SCALE GENOMIC DNA]</scope>
    <source>
        <strain evidence="2">cv. Nipponbare</strain>
    </source>
</reference>